<dbReference type="FunFam" id="3.40.1190.20:FF:000002">
    <property type="entry name" value="Bifunctional protein HldE"/>
    <property type="match status" value="1"/>
</dbReference>
<keyword evidence="8 16" id="KW-0418">Kinase</keyword>
<comment type="pathway">
    <text evidence="16">Nucleotide-sugar biosynthesis; ADP-L-glycero-beta-D-manno-heptose biosynthesis; ADP-L-glycero-beta-D-manno-heptose from D-glycero-beta-D-manno-heptose 7-phosphate: step 3/4.</text>
</comment>
<dbReference type="Proteomes" id="UP000199256">
    <property type="component" value="Unassembled WGS sequence"/>
</dbReference>
<dbReference type="FunFam" id="3.40.50.620:FF:000028">
    <property type="entry name" value="Bifunctional protein HldE"/>
    <property type="match status" value="1"/>
</dbReference>
<feature type="active site" evidence="16">
    <location>
        <position position="251"/>
    </location>
</feature>
<protein>
    <recommendedName>
        <fullName evidence="16">Bifunctional protein HldE</fullName>
    </recommendedName>
    <domain>
        <recommendedName>
            <fullName evidence="16">D-beta-D-heptose 7-phosphate kinase</fullName>
            <ecNumber evidence="16">2.7.1.167</ecNumber>
        </recommendedName>
        <alternativeName>
            <fullName evidence="16">D-beta-D-heptose 7-phosphotransferase</fullName>
        </alternativeName>
        <alternativeName>
            <fullName evidence="16">D-glycero-beta-D-manno-heptose-7-phosphate kinase</fullName>
        </alternativeName>
    </domain>
    <domain>
        <recommendedName>
            <fullName evidence="16">D-beta-D-heptose 1-phosphate adenylyltransferase</fullName>
            <ecNumber evidence="16">2.7.7.70</ecNumber>
        </recommendedName>
        <alternativeName>
            <fullName evidence="16">D-glycero-beta-D-manno-heptose 1-phosphate adenylyltransferase</fullName>
        </alternativeName>
    </domain>
</protein>
<evidence type="ECO:0000256" key="6">
    <source>
        <dbReference type="ARBA" id="ARBA00022695"/>
    </source>
</evidence>
<comment type="catalytic activity">
    <reaction evidence="13 16">
        <text>D-glycero-beta-D-manno-heptose 7-phosphate + ATP = D-glycero-beta-D-manno-heptose 1,7-bisphosphate + ADP + H(+)</text>
        <dbReference type="Rhea" id="RHEA:27473"/>
        <dbReference type="ChEBI" id="CHEBI:15378"/>
        <dbReference type="ChEBI" id="CHEBI:30616"/>
        <dbReference type="ChEBI" id="CHEBI:60204"/>
        <dbReference type="ChEBI" id="CHEBI:60208"/>
        <dbReference type="ChEBI" id="CHEBI:456216"/>
        <dbReference type="EC" id="2.7.1.167"/>
    </reaction>
</comment>
<dbReference type="InterPro" id="IPR004821">
    <property type="entry name" value="Cyt_trans-like"/>
</dbReference>
<keyword evidence="6 16" id="KW-0548">Nucleotidyltransferase</keyword>
<evidence type="ECO:0000256" key="4">
    <source>
        <dbReference type="ARBA" id="ARBA00011738"/>
    </source>
</evidence>
<dbReference type="GO" id="GO:0033786">
    <property type="term" value="F:heptose-1-phosphate adenylyltransferase activity"/>
    <property type="evidence" value="ECO:0007669"/>
    <property type="project" value="UniProtKB-UniRule"/>
</dbReference>
<dbReference type="NCBIfam" id="TIGR02199">
    <property type="entry name" value="rfaE_dom_II"/>
    <property type="match status" value="1"/>
</dbReference>
<dbReference type="NCBIfam" id="NF008454">
    <property type="entry name" value="PRK11316.1"/>
    <property type="match status" value="1"/>
</dbReference>
<accession>A0A1H7H3I8</accession>
<evidence type="ECO:0000256" key="13">
    <source>
        <dbReference type="ARBA" id="ARBA00052873"/>
    </source>
</evidence>
<dbReference type="UniPathway" id="UPA00356">
    <property type="reaction ID" value="UER00437"/>
</dbReference>
<evidence type="ECO:0000313" key="19">
    <source>
        <dbReference type="EMBL" id="SEK44834.1"/>
    </source>
</evidence>
<evidence type="ECO:0000256" key="5">
    <source>
        <dbReference type="ARBA" id="ARBA00022679"/>
    </source>
</evidence>
<evidence type="ECO:0000256" key="8">
    <source>
        <dbReference type="ARBA" id="ARBA00022777"/>
    </source>
</evidence>
<dbReference type="AlphaFoldDB" id="A0A1H7H3I8"/>
<dbReference type="NCBIfam" id="TIGR02198">
    <property type="entry name" value="rfaE_dom_I"/>
    <property type="match status" value="1"/>
</dbReference>
<evidence type="ECO:0000256" key="9">
    <source>
        <dbReference type="ARBA" id="ARBA00022840"/>
    </source>
</evidence>
<dbReference type="GO" id="GO:0009244">
    <property type="term" value="P:lipopolysaccharide core region biosynthetic process"/>
    <property type="evidence" value="ECO:0007669"/>
    <property type="project" value="UniProtKB-UniPathway"/>
</dbReference>
<reference evidence="20" key="1">
    <citation type="submission" date="2016-10" db="EMBL/GenBank/DDBJ databases">
        <authorList>
            <person name="Varghese N."/>
            <person name="Submissions S."/>
        </authorList>
    </citation>
    <scope>NUCLEOTIDE SEQUENCE [LARGE SCALE GENOMIC DNA]</scope>
    <source>
        <strain evidence="20">DSM 241</strain>
    </source>
</reference>
<evidence type="ECO:0000256" key="14">
    <source>
        <dbReference type="ARBA" id="ARBA00060955"/>
    </source>
</evidence>
<dbReference type="NCBIfam" id="TIGR00125">
    <property type="entry name" value="cyt_tran_rel"/>
    <property type="match status" value="1"/>
</dbReference>
<dbReference type="SUPFAM" id="SSF52374">
    <property type="entry name" value="Nucleotidylyl transferase"/>
    <property type="match status" value="1"/>
</dbReference>
<proteinExistence type="inferred from homology"/>
<comment type="function">
    <text evidence="2 16">Catalyzes the ADP transfer from ATP to D-glycero-beta-D-manno-heptose 1-phosphate, yielding ADP-D-glycero-beta-D-manno-heptose.</text>
</comment>
<evidence type="ECO:0000256" key="2">
    <source>
        <dbReference type="ARBA" id="ARBA00003753"/>
    </source>
</evidence>
<dbReference type="HAMAP" id="MF_01603">
    <property type="entry name" value="HldE"/>
    <property type="match status" value="1"/>
</dbReference>
<keyword evidence="7 16" id="KW-0547">Nucleotide-binding</keyword>
<feature type="region of interest" description="Cytidylyltransferase" evidence="16">
    <location>
        <begin position="331"/>
        <end position="462"/>
    </location>
</feature>
<keyword evidence="9 16" id="KW-0067">ATP-binding</keyword>
<comment type="function">
    <text evidence="1 16">Catalyzes the phosphorylation of D-glycero-D-manno-heptose 7-phosphate at the C-1 position to selectively form D-glycero-beta-D-manno-heptose-1,7-bisphosphate.</text>
</comment>
<dbReference type="STRING" id="1396821.SAMN05444515_10255"/>
<comment type="pathway">
    <text evidence="16">Nucleotide-sugar biosynthesis; ADP-L-glycero-beta-D-manno-heptose biosynthesis; ADP-L-glycero-beta-D-manno-heptose from D-glycero-beta-D-manno-heptose 7-phosphate: step 1/4.</text>
</comment>
<feature type="region of interest" description="Ribokinase" evidence="16">
    <location>
        <begin position="1"/>
        <end position="307"/>
    </location>
</feature>
<dbReference type="CDD" id="cd01172">
    <property type="entry name" value="RfaE_like"/>
    <property type="match status" value="1"/>
</dbReference>
<comment type="subunit">
    <text evidence="4 16">Homodimer.</text>
</comment>
<evidence type="ECO:0000256" key="12">
    <source>
        <dbReference type="ARBA" id="ARBA00047428"/>
    </source>
</evidence>
<feature type="domain" description="Carbohydrate kinase PfkB" evidence="17">
    <location>
        <begin position="1"/>
        <end position="292"/>
    </location>
</feature>
<comment type="similarity">
    <text evidence="14 16">In the N-terminal section; belongs to the carbohydrate kinase PfkB family.</text>
</comment>
<dbReference type="GO" id="GO:0005524">
    <property type="term" value="F:ATP binding"/>
    <property type="evidence" value="ECO:0007669"/>
    <property type="project" value="UniProtKB-UniRule"/>
</dbReference>
<dbReference type="EC" id="2.7.7.70" evidence="16"/>
<keyword evidence="5 16" id="KW-0808">Transferase</keyword>
<dbReference type="InterPro" id="IPR011913">
    <property type="entry name" value="RfaE_dom_I"/>
</dbReference>
<dbReference type="GO" id="GO:0016773">
    <property type="term" value="F:phosphotransferase activity, alcohol group as acceptor"/>
    <property type="evidence" value="ECO:0007669"/>
    <property type="project" value="InterPro"/>
</dbReference>
<dbReference type="PANTHER" id="PTHR46969">
    <property type="entry name" value="BIFUNCTIONAL PROTEIN HLDE"/>
    <property type="match status" value="1"/>
</dbReference>
<organism evidence="19 20">
    <name type="scientific">Ectothiorhodospira marina</name>
    <dbReference type="NCBI Taxonomy" id="1396821"/>
    <lineage>
        <taxon>Bacteria</taxon>
        <taxon>Pseudomonadati</taxon>
        <taxon>Pseudomonadota</taxon>
        <taxon>Gammaproteobacteria</taxon>
        <taxon>Chromatiales</taxon>
        <taxon>Ectothiorhodospiraceae</taxon>
        <taxon>Ectothiorhodospira</taxon>
    </lineage>
</organism>
<dbReference type="Gene3D" id="3.40.1190.20">
    <property type="match status" value="1"/>
</dbReference>
<feature type="binding site" evidence="16">
    <location>
        <begin position="182"/>
        <end position="185"/>
    </location>
    <ligand>
        <name>ATP</name>
        <dbReference type="ChEBI" id="CHEBI:30616"/>
    </ligand>
</feature>
<dbReference type="InterPro" id="IPR014729">
    <property type="entry name" value="Rossmann-like_a/b/a_fold"/>
</dbReference>
<keyword evidence="20" id="KW-1185">Reference proteome</keyword>
<dbReference type="GO" id="GO:0033785">
    <property type="term" value="F:heptose 7-phosphate kinase activity"/>
    <property type="evidence" value="ECO:0007669"/>
    <property type="project" value="UniProtKB-UniRule"/>
</dbReference>
<keyword evidence="10 16" id="KW-0511">Multifunctional enzyme</keyword>
<dbReference type="Gene3D" id="3.40.50.620">
    <property type="entry name" value="HUPs"/>
    <property type="match status" value="1"/>
</dbReference>
<keyword evidence="11 16" id="KW-0119">Carbohydrate metabolism</keyword>
<dbReference type="GO" id="GO:0005829">
    <property type="term" value="C:cytosol"/>
    <property type="evidence" value="ECO:0007669"/>
    <property type="project" value="TreeGrafter"/>
</dbReference>
<evidence type="ECO:0000259" key="18">
    <source>
        <dbReference type="Pfam" id="PF01467"/>
    </source>
</evidence>
<evidence type="ECO:0000256" key="15">
    <source>
        <dbReference type="ARBA" id="ARBA00061122"/>
    </source>
</evidence>
<dbReference type="InterPro" id="IPR023030">
    <property type="entry name" value="Bifunc_HldE"/>
</dbReference>
<evidence type="ECO:0000256" key="10">
    <source>
        <dbReference type="ARBA" id="ARBA00023268"/>
    </source>
</evidence>
<dbReference type="UniPathway" id="UPA00958"/>
<evidence type="ECO:0000313" key="20">
    <source>
        <dbReference type="Proteomes" id="UP000199256"/>
    </source>
</evidence>
<dbReference type="EC" id="2.7.1.167" evidence="16"/>
<dbReference type="InterPro" id="IPR029056">
    <property type="entry name" value="Ribokinase-like"/>
</dbReference>
<evidence type="ECO:0000256" key="3">
    <source>
        <dbReference type="ARBA" id="ARBA00004713"/>
    </source>
</evidence>
<name>A0A1H7H3I8_9GAMM</name>
<gene>
    <name evidence="16" type="primary">hldE</name>
    <name evidence="19" type="ORF">SAMN05444515_10255</name>
</gene>
<dbReference type="SUPFAM" id="SSF53613">
    <property type="entry name" value="Ribokinase-like"/>
    <property type="match status" value="1"/>
</dbReference>
<feature type="domain" description="Cytidyltransferase-like" evidence="18">
    <location>
        <begin position="331"/>
        <end position="422"/>
    </location>
</feature>
<evidence type="ECO:0000256" key="1">
    <source>
        <dbReference type="ARBA" id="ARBA00002319"/>
    </source>
</evidence>
<evidence type="ECO:0000256" key="7">
    <source>
        <dbReference type="ARBA" id="ARBA00022741"/>
    </source>
</evidence>
<comment type="catalytic activity">
    <reaction evidence="12 16">
        <text>D-glycero-beta-D-manno-heptose 1-phosphate + ATP + H(+) = ADP-D-glycero-beta-D-manno-heptose + diphosphate</text>
        <dbReference type="Rhea" id="RHEA:27465"/>
        <dbReference type="ChEBI" id="CHEBI:15378"/>
        <dbReference type="ChEBI" id="CHEBI:30616"/>
        <dbReference type="ChEBI" id="CHEBI:33019"/>
        <dbReference type="ChEBI" id="CHEBI:59967"/>
        <dbReference type="ChEBI" id="CHEBI:61593"/>
        <dbReference type="EC" id="2.7.7.70"/>
    </reaction>
</comment>
<comment type="similarity">
    <text evidence="15 16">In the C-terminal section; belongs to the cytidylyltransferase family.</text>
</comment>
<dbReference type="InterPro" id="IPR011611">
    <property type="entry name" value="PfkB_dom"/>
</dbReference>
<evidence type="ECO:0000256" key="16">
    <source>
        <dbReference type="HAMAP-Rule" id="MF_01603"/>
    </source>
</evidence>
<dbReference type="PANTHER" id="PTHR46969:SF1">
    <property type="entry name" value="BIFUNCTIONAL PROTEIN HLDE"/>
    <property type="match status" value="1"/>
</dbReference>
<evidence type="ECO:0000256" key="11">
    <source>
        <dbReference type="ARBA" id="ARBA00023277"/>
    </source>
</evidence>
<dbReference type="Pfam" id="PF00294">
    <property type="entry name" value="PfkB"/>
    <property type="match status" value="1"/>
</dbReference>
<evidence type="ECO:0000259" key="17">
    <source>
        <dbReference type="Pfam" id="PF00294"/>
    </source>
</evidence>
<dbReference type="PROSITE" id="PS00583">
    <property type="entry name" value="PFKB_KINASES_1"/>
    <property type="match status" value="1"/>
</dbReference>
<dbReference type="EMBL" id="FOAA01000002">
    <property type="protein sequence ID" value="SEK44834.1"/>
    <property type="molecule type" value="Genomic_DNA"/>
</dbReference>
<dbReference type="InterPro" id="IPR002173">
    <property type="entry name" value="Carboh/pur_kinase_PfkB_CS"/>
</dbReference>
<sequence length="462" mass="48805">MVVGDLMLDRYWSGATARISPEAPVPVVHVNDVEERPGGAANVALNLARLGVQTHLAGVVGQDEAAASLDRLLADAGVTCEFVRDPTVPTITKLRVMSRHQQLLRLDFEQPLDHVNTQVLLDTLPAALASVSVLVLSDYGKGTLAAAPQLIARAREAGVAVLVDPKGRDFERYRGATLLTPNLAEFEAVVGPCPRDDLLVERGERLRADLGLTGLLITLSERGMLLVREGHDPVHLPTRAREVFDVTGAGDTVISLVAAALATGQDMAAAAALANLGAGIVVGKLGTGYVKPAELRAALRGHHGGWSSLLSEADLMLAVEEAKAQGERVVMTNGCFDILHAGHVAYLEQARKRGDRLIVAVNDDASVARLKGPERPVNPLERRMAVLAGLASVDWVVPFAEDTPERLICAVQPDVLVKGGDYRPDEIAGAGCVREAGGSVEVLPFVDGVSTTGVIDRIRSGG</sequence>
<dbReference type="Pfam" id="PF01467">
    <property type="entry name" value="CTP_transf_like"/>
    <property type="match status" value="1"/>
</dbReference>
<dbReference type="GO" id="GO:0097171">
    <property type="term" value="P:ADP-L-glycero-beta-D-manno-heptose biosynthetic process"/>
    <property type="evidence" value="ECO:0007669"/>
    <property type="project" value="UniProtKB-UniPathway"/>
</dbReference>
<comment type="pathway">
    <text evidence="3">Bacterial outer membrane biogenesis; LPS core biosynthesis.</text>
</comment>
<dbReference type="InterPro" id="IPR011914">
    <property type="entry name" value="RfaE_dom_II"/>
</dbReference>